<dbReference type="GO" id="GO:0005524">
    <property type="term" value="F:ATP binding"/>
    <property type="evidence" value="ECO:0007669"/>
    <property type="project" value="UniProtKB-KW"/>
</dbReference>
<dbReference type="GO" id="GO:0003848">
    <property type="term" value="F:2-amino-4-hydroxy-6-hydroxymethyldihydropteridine diphosphokinase activity"/>
    <property type="evidence" value="ECO:0007669"/>
    <property type="project" value="UniProtKB-EC"/>
</dbReference>
<dbReference type="OrthoDB" id="9808041at2"/>
<evidence type="ECO:0000256" key="8">
    <source>
        <dbReference type="ARBA" id="ARBA00022909"/>
    </source>
</evidence>
<keyword evidence="8" id="KW-0289">Folate biosynthesis</keyword>
<dbReference type="InterPro" id="IPR000550">
    <property type="entry name" value="Hppk"/>
</dbReference>
<protein>
    <recommendedName>
        <fullName evidence="3">2-amino-4-hydroxy-6-hydroxymethyldihydropteridine diphosphokinase</fullName>
        <ecNumber evidence="3">2.7.6.3</ecNumber>
    </recommendedName>
</protein>
<dbReference type="RefSeq" id="WP_017769364.1">
    <property type="nucleotide sequence ID" value="NZ_LT906454.1"/>
</dbReference>
<dbReference type="AlphaFoldDB" id="A0A239X6M2"/>
<dbReference type="GO" id="GO:0016301">
    <property type="term" value="F:kinase activity"/>
    <property type="evidence" value="ECO:0007669"/>
    <property type="project" value="UniProtKB-KW"/>
</dbReference>
<feature type="domain" description="7,8-dihydro-6-hydroxymethylpterin-pyrophosphokinase" evidence="9">
    <location>
        <begin position="88"/>
        <end position="99"/>
    </location>
</feature>
<dbReference type="KEGG" id="saco:SAME_01385"/>
<proteinExistence type="predicted"/>
<organism evidence="10 11">
    <name type="scientific">Streptococcus acidominimus</name>
    <dbReference type="NCBI Taxonomy" id="1326"/>
    <lineage>
        <taxon>Bacteria</taxon>
        <taxon>Bacillati</taxon>
        <taxon>Bacillota</taxon>
        <taxon>Bacilli</taxon>
        <taxon>Lactobacillales</taxon>
        <taxon>Streptococcaceae</taxon>
        <taxon>Streptococcus</taxon>
    </lineage>
</organism>
<comment type="catalytic activity">
    <reaction evidence="1">
        <text>6-hydroxymethyl-7,8-dihydropterin + ATP = (7,8-dihydropterin-6-yl)methyl diphosphate + AMP + H(+)</text>
        <dbReference type="Rhea" id="RHEA:11412"/>
        <dbReference type="ChEBI" id="CHEBI:15378"/>
        <dbReference type="ChEBI" id="CHEBI:30616"/>
        <dbReference type="ChEBI" id="CHEBI:44841"/>
        <dbReference type="ChEBI" id="CHEBI:72950"/>
        <dbReference type="ChEBI" id="CHEBI:456215"/>
        <dbReference type="EC" id="2.7.6.3"/>
    </reaction>
</comment>
<dbReference type="Proteomes" id="UP000215144">
    <property type="component" value="Chromosome 1"/>
</dbReference>
<dbReference type="GO" id="GO:0046656">
    <property type="term" value="P:folic acid biosynthetic process"/>
    <property type="evidence" value="ECO:0007669"/>
    <property type="project" value="UniProtKB-KW"/>
</dbReference>
<accession>A0A239X6M2</accession>
<dbReference type="NCBIfam" id="TIGR01498">
    <property type="entry name" value="folK"/>
    <property type="match status" value="1"/>
</dbReference>
<evidence type="ECO:0000256" key="6">
    <source>
        <dbReference type="ARBA" id="ARBA00022777"/>
    </source>
</evidence>
<keyword evidence="6 10" id="KW-0418">Kinase</keyword>
<dbReference type="InterPro" id="IPR035907">
    <property type="entry name" value="Hppk_sf"/>
</dbReference>
<sequence>MTNVFLSLGSNMGDKKAYLEKAITSLKNLPQTTLLGVSSFYQTVAWGKTDQDDFINAVCQIDTCLEPHELLKQCQAIEKRLGRERHEHWGPRTVDIDLLLYGSETIDTADLTVPHPYMTQRAFVLVPLAEIAPDLIFPKTNQTVSSLLSDLVTDDVVKI</sequence>
<keyword evidence="5" id="KW-0547">Nucleotide-binding</keyword>
<evidence type="ECO:0000256" key="7">
    <source>
        <dbReference type="ARBA" id="ARBA00022840"/>
    </source>
</evidence>
<dbReference type="GO" id="GO:0046654">
    <property type="term" value="P:tetrahydrofolate biosynthetic process"/>
    <property type="evidence" value="ECO:0007669"/>
    <property type="project" value="UniProtKB-UniPathway"/>
</dbReference>
<evidence type="ECO:0000256" key="3">
    <source>
        <dbReference type="ARBA" id="ARBA00013253"/>
    </source>
</evidence>
<dbReference type="PANTHER" id="PTHR43071">
    <property type="entry name" value="2-AMINO-4-HYDROXY-6-HYDROXYMETHYLDIHYDROPTERIDINE PYROPHOSPHOKINASE"/>
    <property type="match status" value="1"/>
</dbReference>
<dbReference type="UniPathway" id="UPA00077">
    <property type="reaction ID" value="UER00155"/>
</dbReference>
<dbReference type="Gene3D" id="3.30.70.560">
    <property type="entry name" value="7,8-Dihydro-6-hydroxymethylpterin-pyrophosphokinase HPPK"/>
    <property type="match status" value="1"/>
</dbReference>
<evidence type="ECO:0000256" key="2">
    <source>
        <dbReference type="ARBA" id="ARBA00005051"/>
    </source>
</evidence>
<gene>
    <name evidence="10" type="primary">folK</name>
    <name evidence="10" type="ORF">SAMEA4504048_01385</name>
</gene>
<dbReference type="CDD" id="cd00483">
    <property type="entry name" value="HPPK"/>
    <property type="match status" value="1"/>
</dbReference>
<dbReference type="EMBL" id="LT906454">
    <property type="protein sequence ID" value="SNV41688.1"/>
    <property type="molecule type" value="Genomic_DNA"/>
</dbReference>
<evidence type="ECO:0000313" key="11">
    <source>
        <dbReference type="Proteomes" id="UP000215144"/>
    </source>
</evidence>
<dbReference type="PANTHER" id="PTHR43071:SF1">
    <property type="entry name" value="2-AMINO-4-HYDROXY-6-HYDROXYMETHYLDIHYDROPTERIDINE PYROPHOSPHOKINASE"/>
    <property type="match status" value="1"/>
</dbReference>
<evidence type="ECO:0000256" key="4">
    <source>
        <dbReference type="ARBA" id="ARBA00022679"/>
    </source>
</evidence>
<dbReference type="Pfam" id="PF01288">
    <property type="entry name" value="HPPK"/>
    <property type="match status" value="1"/>
</dbReference>
<name>A0A239X6M2_STRAI</name>
<evidence type="ECO:0000256" key="1">
    <source>
        <dbReference type="ARBA" id="ARBA00000198"/>
    </source>
</evidence>
<reference evidence="10 11" key="1">
    <citation type="submission" date="2017-06" db="EMBL/GenBank/DDBJ databases">
        <authorList>
            <consortium name="Pathogen Informatics"/>
        </authorList>
    </citation>
    <scope>NUCLEOTIDE SEQUENCE [LARGE SCALE GENOMIC DNA]</scope>
    <source>
        <strain evidence="10 11">NCTC11291</strain>
    </source>
</reference>
<evidence type="ECO:0000256" key="5">
    <source>
        <dbReference type="ARBA" id="ARBA00022741"/>
    </source>
</evidence>
<evidence type="ECO:0000313" key="10">
    <source>
        <dbReference type="EMBL" id="SNV41688.1"/>
    </source>
</evidence>
<dbReference type="SUPFAM" id="SSF55083">
    <property type="entry name" value="6-hydroxymethyl-7,8-dihydropterin pyrophosphokinase, HPPK"/>
    <property type="match status" value="1"/>
</dbReference>
<comment type="pathway">
    <text evidence="2">Cofactor biosynthesis; tetrahydrofolate biosynthesis; 2-amino-4-hydroxy-6-hydroxymethyl-7,8-dihydropteridine diphosphate from 7,8-dihydroneopterin triphosphate: step 4/4.</text>
</comment>
<evidence type="ECO:0000259" key="9">
    <source>
        <dbReference type="PROSITE" id="PS00794"/>
    </source>
</evidence>
<dbReference type="PROSITE" id="PS00794">
    <property type="entry name" value="HPPK"/>
    <property type="match status" value="1"/>
</dbReference>
<dbReference type="EC" id="2.7.6.3" evidence="3"/>
<keyword evidence="7" id="KW-0067">ATP-binding</keyword>
<keyword evidence="4 10" id="KW-0808">Transferase</keyword>